<feature type="active site" description="Charge relay system" evidence="5 6">
    <location>
        <position position="154"/>
    </location>
</feature>
<feature type="domain" description="Peptidase S8/S53" evidence="9">
    <location>
        <begin position="145"/>
        <end position="457"/>
    </location>
</feature>
<dbReference type="PROSITE" id="PS00136">
    <property type="entry name" value="SUBTILASE_ASP"/>
    <property type="match status" value="1"/>
</dbReference>
<dbReference type="InterPro" id="IPR023827">
    <property type="entry name" value="Peptidase_S8_Asp-AS"/>
</dbReference>
<evidence type="ECO:0000256" key="4">
    <source>
        <dbReference type="ARBA" id="ARBA00022825"/>
    </source>
</evidence>
<dbReference type="Proteomes" id="UP000537326">
    <property type="component" value="Unassembled WGS sequence"/>
</dbReference>
<evidence type="ECO:0000256" key="2">
    <source>
        <dbReference type="ARBA" id="ARBA00022670"/>
    </source>
</evidence>
<sequence>MSRLRRLATLTCAGLAPLALAGAATLAPATATVPQTAARAATPVATAAEALASPTGRAIVRFADVPTTAQLRSLRGLGLSVRGLDALPMAVVHGPAATLARIVPEGLGLDVRADEVLSYADTASSDVMSSSPAAARKLRSKGLTGEGVTVGVIDSGCDGTHPDLADHIVHNVVLLSPEYANAGTSPVLPVPMGDTPYSNTDLGSGHGTHVAGIVAADGTSSPDHLGVAPDAELACFAIGAVITTTAVVTAYDYILDQPDLLGIDVINNSWGNSFRQYDPQDPVNVATKAVSDRGVTVVFSAGNSGSGDAEASVSPFNQAPWVISVAAGDLSRQRGSFSSNGLEFDNGRAVAIGADGHTVHRGDRVGLTEPDIMAPGVSISSSCDSTGTVIGPCPDHGNTSASGTSMSSPHIAGAAAVLLQANPRLTPAQVQQAMKATASPVRTEDGTTLRSYQVGYGHVNLDRAVTLVKGRSGKALTKRIAKAMRKADRRLARQDPWKVTRTDQWQSDALPIAVDPLPFFDTHDLTVTRGTDAVKLAVVYPTPGTAANLAEVTATLVAADGTEVGSTSTDLLFSHGTGSVLLEGVAPGDYTLELGGYYVSDPDTLDSDSINGRVVFVSASQLRRR</sequence>
<dbReference type="EMBL" id="JACBZI010000001">
    <property type="protein sequence ID" value="NYI09643.1"/>
    <property type="molecule type" value="Genomic_DNA"/>
</dbReference>
<gene>
    <name evidence="10" type="ORF">BKA05_001158</name>
</gene>
<accession>A0A7Y9YCH6</accession>
<keyword evidence="2 6" id="KW-0645">Protease</keyword>
<evidence type="ECO:0000256" key="6">
    <source>
        <dbReference type="PROSITE-ProRule" id="PRU01240"/>
    </source>
</evidence>
<keyword evidence="11" id="KW-1185">Reference proteome</keyword>
<evidence type="ECO:0000256" key="1">
    <source>
        <dbReference type="ARBA" id="ARBA00011073"/>
    </source>
</evidence>
<dbReference type="InterPro" id="IPR015500">
    <property type="entry name" value="Peptidase_S8_subtilisin-rel"/>
</dbReference>
<dbReference type="PRINTS" id="PR00723">
    <property type="entry name" value="SUBTILISIN"/>
</dbReference>
<feature type="active site" description="Charge relay system" evidence="5 6">
    <location>
        <position position="405"/>
    </location>
</feature>
<protein>
    <submittedName>
        <fullName evidence="10">Serine protease AprX</fullName>
        <ecNumber evidence="10">3.4.21.-</ecNumber>
    </submittedName>
</protein>
<evidence type="ECO:0000313" key="10">
    <source>
        <dbReference type="EMBL" id="NYI09643.1"/>
    </source>
</evidence>
<evidence type="ECO:0000256" key="7">
    <source>
        <dbReference type="RuleBase" id="RU003355"/>
    </source>
</evidence>
<dbReference type="SUPFAM" id="SSF52743">
    <property type="entry name" value="Subtilisin-like"/>
    <property type="match status" value="1"/>
</dbReference>
<dbReference type="PANTHER" id="PTHR43806">
    <property type="entry name" value="PEPTIDASE S8"/>
    <property type="match status" value="1"/>
</dbReference>
<dbReference type="GO" id="GO:0004252">
    <property type="term" value="F:serine-type endopeptidase activity"/>
    <property type="evidence" value="ECO:0007669"/>
    <property type="project" value="UniProtKB-UniRule"/>
</dbReference>
<dbReference type="RefSeq" id="WP_179530585.1">
    <property type="nucleotide sequence ID" value="NZ_BAAAPP010000012.1"/>
</dbReference>
<dbReference type="EC" id="3.4.21.-" evidence="10"/>
<feature type="signal peptide" evidence="8">
    <location>
        <begin position="1"/>
        <end position="21"/>
    </location>
</feature>
<keyword evidence="8" id="KW-0732">Signal</keyword>
<dbReference type="InterPro" id="IPR023828">
    <property type="entry name" value="Peptidase_S8_Ser-AS"/>
</dbReference>
<organism evidence="10 11">
    <name type="scientific">Nocardioides marinus</name>
    <dbReference type="NCBI Taxonomy" id="374514"/>
    <lineage>
        <taxon>Bacteria</taxon>
        <taxon>Bacillati</taxon>
        <taxon>Actinomycetota</taxon>
        <taxon>Actinomycetes</taxon>
        <taxon>Propionibacteriales</taxon>
        <taxon>Nocardioidaceae</taxon>
        <taxon>Nocardioides</taxon>
    </lineage>
</organism>
<dbReference type="AlphaFoldDB" id="A0A7Y9YCH6"/>
<evidence type="ECO:0000313" key="11">
    <source>
        <dbReference type="Proteomes" id="UP000537326"/>
    </source>
</evidence>
<name>A0A7Y9YCH6_9ACTN</name>
<keyword evidence="4 6" id="KW-0720">Serine protease</keyword>
<dbReference type="InterPro" id="IPR000209">
    <property type="entry name" value="Peptidase_S8/S53_dom"/>
</dbReference>
<evidence type="ECO:0000256" key="5">
    <source>
        <dbReference type="PIRSR" id="PIRSR615500-1"/>
    </source>
</evidence>
<feature type="active site" description="Charge relay system" evidence="5 6">
    <location>
        <position position="206"/>
    </location>
</feature>
<comment type="similarity">
    <text evidence="1 6 7">Belongs to the peptidase S8 family.</text>
</comment>
<dbReference type="InterPro" id="IPR036852">
    <property type="entry name" value="Peptidase_S8/S53_dom_sf"/>
</dbReference>
<feature type="chain" id="PRO_5039541423" evidence="8">
    <location>
        <begin position="22"/>
        <end position="625"/>
    </location>
</feature>
<dbReference type="InterPro" id="IPR050131">
    <property type="entry name" value="Peptidase_S8_subtilisin-like"/>
</dbReference>
<evidence type="ECO:0000256" key="3">
    <source>
        <dbReference type="ARBA" id="ARBA00022801"/>
    </source>
</evidence>
<keyword evidence="3 6" id="KW-0378">Hydrolase</keyword>
<reference evidence="10 11" key="1">
    <citation type="submission" date="2020-07" db="EMBL/GenBank/DDBJ databases">
        <title>Sequencing the genomes of 1000 actinobacteria strains.</title>
        <authorList>
            <person name="Klenk H.-P."/>
        </authorList>
    </citation>
    <scope>NUCLEOTIDE SEQUENCE [LARGE SCALE GENOMIC DNA]</scope>
    <source>
        <strain evidence="10 11">DSM 18248</strain>
    </source>
</reference>
<evidence type="ECO:0000259" key="9">
    <source>
        <dbReference type="Pfam" id="PF00082"/>
    </source>
</evidence>
<evidence type="ECO:0000256" key="8">
    <source>
        <dbReference type="SAM" id="SignalP"/>
    </source>
</evidence>
<dbReference type="PANTHER" id="PTHR43806:SF11">
    <property type="entry name" value="CEREVISIN-RELATED"/>
    <property type="match status" value="1"/>
</dbReference>
<dbReference type="InterPro" id="IPR022398">
    <property type="entry name" value="Peptidase_S8_His-AS"/>
</dbReference>
<dbReference type="PROSITE" id="PS00138">
    <property type="entry name" value="SUBTILASE_SER"/>
    <property type="match status" value="1"/>
</dbReference>
<dbReference type="GO" id="GO:0006508">
    <property type="term" value="P:proteolysis"/>
    <property type="evidence" value="ECO:0007669"/>
    <property type="project" value="UniProtKB-KW"/>
</dbReference>
<proteinExistence type="inferred from homology"/>
<dbReference type="Pfam" id="PF00082">
    <property type="entry name" value="Peptidase_S8"/>
    <property type="match status" value="1"/>
</dbReference>
<dbReference type="PROSITE" id="PS00137">
    <property type="entry name" value="SUBTILASE_HIS"/>
    <property type="match status" value="1"/>
</dbReference>
<dbReference type="Gene3D" id="3.40.50.200">
    <property type="entry name" value="Peptidase S8/S53 domain"/>
    <property type="match status" value="1"/>
</dbReference>
<dbReference type="PROSITE" id="PS51892">
    <property type="entry name" value="SUBTILASE"/>
    <property type="match status" value="1"/>
</dbReference>
<comment type="caution">
    <text evidence="10">The sequence shown here is derived from an EMBL/GenBank/DDBJ whole genome shotgun (WGS) entry which is preliminary data.</text>
</comment>